<feature type="compositionally biased region" description="Low complexity" evidence="9">
    <location>
        <begin position="559"/>
        <end position="575"/>
    </location>
</feature>
<name>A0A074W3J7_AURM1</name>
<dbReference type="SUPFAM" id="SSF49348">
    <property type="entry name" value="Clathrin adaptor appendage domain"/>
    <property type="match status" value="1"/>
</dbReference>
<organism evidence="13 14">
    <name type="scientific">Aureobasidium melanogenum (strain CBS 110374)</name>
    <name type="common">Aureobasidium pullulans var. melanogenum</name>
    <dbReference type="NCBI Taxonomy" id="1043003"/>
    <lineage>
        <taxon>Eukaryota</taxon>
        <taxon>Fungi</taxon>
        <taxon>Dikarya</taxon>
        <taxon>Ascomycota</taxon>
        <taxon>Pezizomycotina</taxon>
        <taxon>Dothideomycetes</taxon>
        <taxon>Dothideomycetidae</taxon>
        <taxon>Dothideales</taxon>
        <taxon>Saccotheciaceae</taxon>
        <taxon>Aureobasidium</taxon>
    </lineage>
</organism>
<dbReference type="GO" id="GO:0005802">
    <property type="term" value="C:trans-Golgi network"/>
    <property type="evidence" value="ECO:0007669"/>
    <property type="project" value="TreeGrafter"/>
</dbReference>
<dbReference type="GeneID" id="63919020"/>
<dbReference type="InterPro" id="IPR008942">
    <property type="entry name" value="ENTH_VHS"/>
</dbReference>
<dbReference type="FunFam" id="1.20.5.170:FF:000024">
    <property type="entry name" value="VHS domain-containing protein"/>
    <property type="match status" value="1"/>
</dbReference>
<proteinExistence type="predicted"/>
<evidence type="ECO:0000256" key="2">
    <source>
        <dbReference type="ARBA" id="ARBA00011446"/>
    </source>
</evidence>
<evidence type="ECO:0000256" key="8">
    <source>
        <dbReference type="ARBA" id="ARBA00065344"/>
    </source>
</evidence>
<dbReference type="Pfam" id="PF00790">
    <property type="entry name" value="VHS"/>
    <property type="match status" value="1"/>
</dbReference>
<dbReference type="EMBL" id="KL584824">
    <property type="protein sequence ID" value="KEQ67448.1"/>
    <property type="molecule type" value="Genomic_DNA"/>
</dbReference>
<feature type="region of interest" description="Disordered" evidence="9">
    <location>
        <begin position="427"/>
        <end position="454"/>
    </location>
</feature>
<keyword evidence="4" id="KW-0653">Protein transport</keyword>
<dbReference type="InterPro" id="IPR038425">
    <property type="entry name" value="GAT_sf"/>
</dbReference>
<dbReference type="Gene3D" id="2.60.40.1230">
    <property type="match status" value="1"/>
</dbReference>
<dbReference type="Gene3D" id="1.25.40.90">
    <property type="match status" value="1"/>
</dbReference>
<dbReference type="FunFam" id="1.20.58.160:FF:000003">
    <property type="entry name" value="VHS domain protein"/>
    <property type="match status" value="1"/>
</dbReference>
<feature type="compositionally biased region" description="Basic and acidic residues" evidence="9">
    <location>
        <begin position="1"/>
        <end position="11"/>
    </location>
</feature>
<comment type="subunit">
    <text evidence="8">Binds to ARF1 and ARF2.</text>
</comment>
<dbReference type="Gene3D" id="1.20.5.170">
    <property type="match status" value="1"/>
</dbReference>
<dbReference type="SMART" id="SM00288">
    <property type="entry name" value="VHS"/>
    <property type="match status" value="1"/>
</dbReference>
<dbReference type="PANTHER" id="PTHR47180:SF1">
    <property type="entry name" value="ADP-RIBOSYLATION FACTOR-BINDING PROTEIN GGA1-RELATED"/>
    <property type="match status" value="1"/>
</dbReference>
<dbReference type="FunFam" id="1.25.40.90:FF:000008">
    <property type="entry name" value="VHS domain protein"/>
    <property type="match status" value="1"/>
</dbReference>
<keyword evidence="14" id="KW-1185">Reference proteome</keyword>
<protein>
    <submittedName>
        <fullName evidence="13">VHS-domain-containing protein</fullName>
    </submittedName>
</protein>
<feature type="compositionally biased region" description="Pro residues" evidence="9">
    <location>
        <begin position="492"/>
        <end position="505"/>
    </location>
</feature>
<evidence type="ECO:0000256" key="4">
    <source>
        <dbReference type="ARBA" id="ARBA00022927"/>
    </source>
</evidence>
<dbReference type="InterPro" id="IPR013041">
    <property type="entry name" value="Clathrin_app_Ig-like_sf"/>
</dbReference>
<dbReference type="RefSeq" id="XP_040884471.1">
    <property type="nucleotide sequence ID" value="XM_041025647.1"/>
</dbReference>
<feature type="region of interest" description="Disordered" evidence="9">
    <location>
        <begin position="477"/>
        <end position="600"/>
    </location>
</feature>
<evidence type="ECO:0000256" key="1">
    <source>
        <dbReference type="ARBA" id="ARBA00004601"/>
    </source>
</evidence>
<feature type="compositionally biased region" description="Low complexity" evidence="9">
    <location>
        <begin position="432"/>
        <end position="446"/>
    </location>
</feature>
<comment type="function">
    <text evidence="7">May play a role in the regulation of membrane traffic through the trans-Golgi network.</text>
</comment>
<dbReference type="Gene3D" id="1.20.58.160">
    <property type="match status" value="1"/>
</dbReference>
<evidence type="ECO:0000256" key="6">
    <source>
        <dbReference type="ARBA" id="ARBA00023054"/>
    </source>
</evidence>
<gene>
    <name evidence="13" type="ORF">M437DRAFT_71263</name>
</gene>
<evidence type="ECO:0000256" key="5">
    <source>
        <dbReference type="ARBA" id="ARBA00023034"/>
    </source>
</evidence>
<dbReference type="InterPro" id="IPR008152">
    <property type="entry name" value="Clathrin_a/b/g-adaptin_app_Ig"/>
</dbReference>
<dbReference type="CDD" id="cd14235">
    <property type="entry name" value="GAT_GGA_fungi"/>
    <property type="match status" value="1"/>
</dbReference>
<dbReference type="GO" id="GO:0043328">
    <property type="term" value="P:protein transport to vacuole involved in ubiquitin-dependent protein catabolic process via the multivesicular body sorting pathway"/>
    <property type="evidence" value="ECO:0007669"/>
    <property type="project" value="UniProtKB-ARBA"/>
</dbReference>
<evidence type="ECO:0000259" key="11">
    <source>
        <dbReference type="PROSITE" id="PS50180"/>
    </source>
</evidence>
<dbReference type="PROSITE" id="PS50179">
    <property type="entry name" value="VHS"/>
    <property type="match status" value="1"/>
</dbReference>
<evidence type="ECO:0000256" key="7">
    <source>
        <dbReference type="ARBA" id="ARBA00053552"/>
    </source>
</evidence>
<accession>A0A074W3J7</accession>
<evidence type="ECO:0000256" key="3">
    <source>
        <dbReference type="ARBA" id="ARBA00022448"/>
    </source>
</evidence>
<dbReference type="GO" id="GO:0006895">
    <property type="term" value="P:Golgi to endosome transport"/>
    <property type="evidence" value="ECO:0007669"/>
    <property type="project" value="TreeGrafter"/>
</dbReference>
<dbReference type="InterPro" id="IPR004152">
    <property type="entry name" value="GAT_dom"/>
</dbReference>
<feature type="region of interest" description="Disordered" evidence="9">
    <location>
        <begin position="1"/>
        <end position="26"/>
    </location>
</feature>
<sequence>MDWENRRESGRARGLRQCQGPAKKLRSSSTIHHNVVHTVAYAQLVIFPAFYEYNSHSQTHSTSTSPIVEAASARYAARDRWVHDGPPPQTPLQRYIHNACDPQNFEPNLALNLEIADLINAKKGNAPREAAVAIVQYVNHRNPNVSMLALTLLDICVKNCGYAFHLQISTKDFLNELVRRFPERPPMRVSRVQNRILELIEEWRSTICVTSKYREDLGFIRDMHRLLSYKGYTFPEVKREDAAVLNPTNDLRSAEEMEEEERAAQSAKLQELIRRGTPHDLQEANKLMKIMAGYDTRRKTDYRAKAAEEVAKVQQKARLLEEMLQGYKPGDEIKEGDVFEELANALASAHPKIQKMCEEESEDHEAVAKLFEINDSIHRTSERYKLIKKGDLEGANRIAAGTLGISGAGVKSGPNNELSLIDFGGPEEEEAAQPAQSQPSQAAPQPKGNALEDDLLGLSMGDSAYGSGGALTLGSPNNGLAGLAGPSSSQPTPAPAPTAIPPPAQPQAAKANYDPFGMISSPAPASNAFHPPQQQQKAADPFAALSGNSRTASPFQFQQSVKPPASPAVPQSAASLLGGDDEWTFSSSLPAQPQQPQSNTVTVIDSSVRAIFNISRPAGANDYLAIDARISNKTPQPISDFTLQLAVTKAFSLQLQPQSGRNLSPNQVDGIKQAIRLQGVAPGKGSAVRMRWRASYVIGGQPREESGEVSNLGVL</sequence>
<dbReference type="STRING" id="1043003.A0A074W3J7"/>
<dbReference type="GO" id="GO:0005829">
    <property type="term" value="C:cytosol"/>
    <property type="evidence" value="ECO:0007669"/>
    <property type="project" value="GOC"/>
</dbReference>
<evidence type="ECO:0000259" key="12">
    <source>
        <dbReference type="PROSITE" id="PS50909"/>
    </source>
</evidence>
<dbReference type="SMART" id="SM00809">
    <property type="entry name" value="Alpha_adaptinC2"/>
    <property type="match status" value="1"/>
</dbReference>
<feature type="compositionally biased region" description="Low complexity" evidence="9">
    <location>
        <begin position="586"/>
        <end position="598"/>
    </location>
</feature>
<dbReference type="PANTHER" id="PTHR47180">
    <property type="entry name" value="ADP-RIBOSYLATION FACTOR-BINDING PROTEIN GGA1-RELATED"/>
    <property type="match status" value="1"/>
</dbReference>
<evidence type="ECO:0000259" key="10">
    <source>
        <dbReference type="PROSITE" id="PS50179"/>
    </source>
</evidence>
<dbReference type="InterPro" id="IPR008153">
    <property type="entry name" value="GAE_dom"/>
</dbReference>
<dbReference type="AlphaFoldDB" id="A0A074W3J7"/>
<dbReference type="CDD" id="cd16998">
    <property type="entry name" value="VHS_GGA_fungi"/>
    <property type="match status" value="1"/>
</dbReference>
<evidence type="ECO:0000256" key="9">
    <source>
        <dbReference type="SAM" id="MobiDB-lite"/>
    </source>
</evidence>
<comment type="subunit">
    <text evidence="2">Component of the ESCRT-0 complex composed of HSE1 and VPS27.</text>
</comment>
<dbReference type="GO" id="GO:0043130">
    <property type="term" value="F:ubiquitin binding"/>
    <property type="evidence" value="ECO:0007669"/>
    <property type="project" value="InterPro"/>
</dbReference>
<dbReference type="GO" id="GO:0035091">
    <property type="term" value="F:phosphatidylinositol binding"/>
    <property type="evidence" value="ECO:0007669"/>
    <property type="project" value="InterPro"/>
</dbReference>
<dbReference type="Proteomes" id="UP000030672">
    <property type="component" value="Unassembled WGS sequence"/>
</dbReference>
<dbReference type="SUPFAM" id="SSF48464">
    <property type="entry name" value="ENTH/VHS domain"/>
    <property type="match status" value="1"/>
</dbReference>
<dbReference type="GO" id="GO:0006896">
    <property type="term" value="P:Golgi to vacuole transport"/>
    <property type="evidence" value="ECO:0007669"/>
    <property type="project" value="UniProtKB-ARBA"/>
</dbReference>
<keyword evidence="6" id="KW-0175">Coiled coil</keyword>
<feature type="domain" description="VHS" evidence="10">
    <location>
        <begin position="99"/>
        <end position="235"/>
    </location>
</feature>
<dbReference type="Pfam" id="PF02883">
    <property type="entry name" value="Alpha_adaptinC2"/>
    <property type="match status" value="1"/>
</dbReference>
<dbReference type="Pfam" id="PF03127">
    <property type="entry name" value="GAT"/>
    <property type="match status" value="1"/>
</dbReference>
<evidence type="ECO:0000313" key="13">
    <source>
        <dbReference type="EMBL" id="KEQ67448.1"/>
    </source>
</evidence>
<dbReference type="HOGENOM" id="CLU_017092_0_0_1"/>
<reference evidence="13 14" key="1">
    <citation type="journal article" date="2014" name="BMC Genomics">
        <title>Genome sequencing of four Aureobasidium pullulans varieties: biotechnological potential, stress tolerance, and description of new species.</title>
        <authorList>
            <person name="Gostin Ar C."/>
            <person name="Ohm R.A."/>
            <person name="Kogej T."/>
            <person name="Sonjak S."/>
            <person name="Turk M."/>
            <person name="Zajc J."/>
            <person name="Zalar P."/>
            <person name="Grube M."/>
            <person name="Sun H."/>
            <person name="Han J."/>
            <person name="Sharma A."/>
            <person name="Chiniquy J."/>
            <person name="Ngan C.Y."/>
            <person name="Lipzen A."/>
            <person name="Barry K."/>
            <person name="Grigoriev I.V."/>
            <person name="Gunde-Cimerman N."/>
        </authorList>
    </citation>
    <scope>NUCLEOTIDE SEQUENCE [LARGE SCALE GENOMIC DNA]</scope>
    <source>
        <strain evidence="13 14">CBS 110374</strain>
    </source>
</reference>
<evidence type="ECO:0000313" key="14">
    <source>
        <dbReference type="Proteomes" id="UP000030672"/>
    </source>
</evidence>
<feature type="compositionally biased region" description="Polar residues" evidence="9">
    <location>
        <begin position="546"/>
        <end position="558"/>
    </location>
</feature>
<comment type="subcellular location">
    <subcellularLocation>
        <location evidence="1">Golgi apparatus</location>
        <location evidence="1">trans-Golgi network</location>
    </subcellularLocation>
</comment>
<feature type="domain" description="GAE" evidence="11">
    <location>
        <begin position="595"/>
        <end position="713"/>
    </location>
</feature>
<dbReference type="SUPFAM" id="SSF89009">
    <property type="entry name" value="GAT-like domain"/>
    <property type="match status" value="1"/>
</dbReference>
<dbReference type="PROSITE" id="PS50909">
    <property type="entry name" value="GAT"/>
    <property type="match status" value="1"/>
</dbReference>
<dbReference type="InterPro" id="IPR052653">
    <property type="entry name" value="ARF-binding"/>
</dbReference>
<keyword evidence="5" id="KW-0333">Golgi apparatus</keyword>
<keyword evidence="3" id="KW-0813">Transport</keyword>
<feature type="domain" description="GAT" evidence="12">
    <location>
        <begin position="262"/>
        <end position="389"/>
    </location>
</feature>
<dbReference type="PROSITE" id="PS50180">
    <property type="entry name" value="GAE"/>
    <property type="match status" value="1"/>
</dbReference>
<dbReference type="InterPro" id="IPR002014">
    <property type="entry name" value="VHS_dom"/>
</dbReference>